<dbReference type="KEGG" id="bgoe:IFJ75_03620"/>
<dbReference type="AlphaFoldDB" id="A0A975C5M6"/>
<evidence type="ECO:0000313" key="9">
    <source>
        <dbReference type="EMBL" id="QTC92017.1"/>
    </source>
</evidence>
<keyword evidence="9" id="KW-0966">Cell projection</keyword>
<sequence length="371" mass="37967" precursor="true">MSKRLAVLFAPVLIGLAALTGATAADAQSRIKDIASIEGVRSNQLVGYGLVVGLNGTGDSLRNCPFTRQSLEGMTERLGVNIRGANANSKNMAAIMVTAELPPFSTPGSRIDVAVSSMCDAKSLLGGTLLVTSLQGADGEVYAVAQGSVQTGAVSGGGASGSSVTRGVPTAGRIASGATVERETGFNLDSMPEVRLTLRNPDFTTAQRIAAAINQSFPQSALAENGSVVALRAPAQLGMAGFISRLENIPVAVDAPAKVIIDEVNGVIVMGEAVRISTVAIAQGNLTISVQENPQVSQPAPFSQGQTAVVPSSTVNVEEELGREMRIVNGSTSLSTLVNGLNALGVSPRDMISILQAIKSAGALQAEIEVM</sequence>
<evidence type="ECO:0000313" key="10">
    <source>
        <dbReference type="Proteomes" id="UP000663918"/>
    </source>
</evidence>
<evidence type="ECO:0000256" key="2">
    <source>
        <dbReference type="ARBA" id="ARBA00004117"/>
    </source>
</evidence>
<organism evidence="9 10">
    <name type="scientific">Brevundimonas goettingensis</name>
    <dbReference type="NCBI Taxonomy" id="2774190"/>
    <lineage>
        <taxon>Bacteria</taxon>
        <taxon>Pseudomonadati</taxon>
        <taxon>Pseudomonadota</taxon>
        <taxon>Alphaproteobacteria</taxon>
        <taxon>Caulobacterales</taxon>
        <taxon>Caulobacteraceae</taxon>
        <taxon>Brevundimonas</taxon>
    </lineage>
</organism>
<dbReference type="EMBL" id="CP062222">
    <property type="protein sequence ID" value="QTC92017.1"/>
    <property type="molecule type" value="Genomic_DNA"/>
</dbReference>
<comment type="function">
    <text evidence="1 8">Assembles around the rod to form the L-ring and probably protects the motor/basal body from shearing forces during rotation.</text>
</comment>
<proteinExistence type="inferred from homology"/>
<evidence type="ECO:0000256" key="4">
    <source>
        <dbReference type="ARBA" id="ARBA00022729"/>
    </source>
</evidence>
<evidence type="ECO:0000256" key="3">
    <source>
        <dbReference type="ARBA" id="ARBA00019515"/>
    </source>
</evidence>
<comment type="similarity">
    <text evidence="8">Belongs to the FlgI family.</text>
</comment>
<keyword evidence="4 8" id="KW-0732">Signal</keyword>
<keyword evidence="10" id="KW-1185">Reference proteome</keyword>
<feature type="chain" id="PRO_5038191693" description="Flagellar P-ring protein" evidence="8">
    <location>
        <begin position="25"/>
        <end position="371"/>
    </location>
</feature>
<dbReference type="PRINTS" id="PR01010">
    <property type="entry name" value="FLGPRINGFLGI"/>
</dbReference>
<dbReference type="GO" id="GO:0071973">
    <property type="term" value="P:bacterial-type flagellum-dependent cell motility"/>
    <property type="evidence" value="ECO:0007669"/>
    <property type="project" value="InterPro"/>
</dbReference>
<keyword evidence="9" id="KW-0969">Cilium</keyword>
<comment type="subunit">
    <text evidence="8">The basal body constitutes a major portion of the flagellar organelle and consists of four rings (L,P,S, and M) mounted on a central rod.</text>
</comment>
<dbReference type="GO" id="GO:0030288">
    <property type="term" value="C:outer membrane-bounded periplasmic space"/>
    <property type="evidence" value="ECO:0007669"/>
    <property type="project" value="InterPro"/>
</dbReference>
<evidence type="ECO:0000256" key="1">
    <source>
        <dbReference type="ARBA" id="ARBA00002591"/>
    </source>
</evidence>
<dbReference type="GO" id="GO:0009428">
    <property type="term" value="C:bacterial-type flagellum basal body, distal rod, P ring"/>
    <property type="evidence" value="ECO:0007669"/>
    <property type="project" value="InterPro"/>
</dbReference>
<name>A0A975C5M6_9CAUL</name>
<dbReference type="PANTHER" id="PTHR30381:SF0">
    <property type="entry name" value="FLAGELLAR P-RING PROTEIN"/>
    <property type="match status" value="1"/>
</dbReference>
<protein>
    <recommendedName>
        <fullName evidence="3 8">Flagellar P-ring protein</fullName>
    </recommendedName>
    <alternativeName>
        <fullName evidence="7 8">Basal body P-ring protein</fullName>
    </alternativeName>
</protein>
<feature type="signal peptide" evidence="8">
    <location>
        <begin position="1"/>
        <end position="24"/>
    </location>
</feature>
<gene>
    <name evidence="8" type="primary">flgI</name>
    <name evidence="9" type="ORF">IFJ75_03620</name>
</gene>
<dbReference type="NCBIfam" id="NF003676">
    <property type="entry name" value="PRK05303.1"/>
    <property type="match status" value="1"/>
</dbReference>
<comment type="subcellular location">
    <subcellularLocation>
        <location evidence="2 8">Bacterial flagellum basal body</location>
    </subcellularLocation>
</comment>
<evidence type="ECO:0000256" key="5">
    <source>
        <dbReference type="ARBA" id="ARBA00022764"/>
    </source>
</evidence>
<dbReference type="Pfam" id="PF02119">
    <property type="entry name" value="FlgI"/>
    <property type="match status" value="1"/>
</dbReference>
<keyword evidence="6 8" id="KW-0975">Bacterial flagellum</keyword>
<dbReference type="Proteomes" id="UP000663918">
    <property type="component" value="Chromosome"/>
</dbReference>
<accession>A0A975C5M6</accession>
<dbReference type="GO" id="GO:0005198">
    <property type="term" value="F:structural molecule activity"/>
    <property type="evidence" value="ECO:0007669"/>
    <property type="project" value="InterPro"/>
</dbReference>
<dbReference type="HAMAP" id="MF_00416">
    <property type="entry name" value="FlgI"/>
    <property type="match status" value="1"/>
</dbReference>
<dbReference type="PANTHER" id="PTHR30381">
    <property type="entry name" value="FLAGELLAR P-RING PERIPLASMIC PROTEIN FLGI"/>
    <property type="match status" value="1"/>
</dbReference>
<dbReference type="InterPro" id="IPR001782">
    <property type="entry name" value="Flag_FlgI"/>
</dbReference>
<evidence type="ECO:0000256" key="6">
    <source>
        <dbReference type="ARBA" id="ARBA00023143"/>
    </source>
</evidence>
<reference evidence="9" key="1">
    <citation type="submission" date="2020-09" db="EMBL/GenBank/DDBJ databases">
        <title>Brevundimonas sp. LVF2 isolated from a puddle in Goettingen, Germany.</title>
        <authorList>
            <person name="Friedrich I."/>
            <person name="Klassen A."/>
            <person name="Hannes N."/>
            <person name="Schneider D."/>
            <person name="Hertel R."/>
            <person name="Daniel R."/>
        </authorList>
    </citation>
    <scope>NUCLEOTIDE SEQUENCE</scope>
    <source>
        <strain evidence="9">LVF2</strain>
    </source>
</reference>
<dbReference type="RefSeq" id="WP_207871335.1">
    <property type="nucleotide sequence ID" value="NZ_CP062222.1"/>
</dbReference>
<keyword evidence="9" id="KW-0282">Flagellum</keyword>
<keyword evidence="5" id="KW-0574">Periplasm</keyword>
<evidence type="ECO:0000256" key="7">
    <source>
        <dbReference type="ARBA" id="ARBA00032344"/>
    </source>
</evidence>
<evidence type="ECO:0000256" key="8">
    <source>
        <dbReference type="HAMAP-Rule" id="MF_00416"/>
    </source>
</evidence>